<dbReference type="EMBL" id="NOWT01000003">
    <property type="protein sequence ID" value="OYD85475.1"/>
    <property type="molecule type" value="Genomic_DNA"/>
</dbReference>
<feature type="region of interest" description="Disordered" evidence="1">
    <location>
        <begin position="40"/>
        <end position="63"/>
    </location>
</feature>
<evidence type="ECO:0000313" key="3">
    <source>
        <dbReference type="Proteomes" id="UP000215367"/>
    </source>
</evidence>
<name>A0A235HJX2_AZOBR</name>
<dbReference type="Proteomes" id="UP000215367">
    <property type="component" value="Unassembled WGS sequence"/>
</dbReference>
<dbReference type="AlphaFoldDB" id="A0A235HJX2"/>
<accession>A0A235HJX2</accession>
<protein>
    <submittedName>
        <fullName evidence="2">Uncharacterized protein</fullName>
    </submittedName>
</protein>
<gene>
    <name evidence="2" type="ORF">CHT98_05410</name>
</gene>
<reference evidence="2 3" key="1">
    <citation type="submission" date="2017-07" db="EMBL/GenBank/DDBJ databases">
        <title>Whole genome sequence of Azospirillum brasilense 2A1, a potential biofertilizer strain.</title>
        <authorList>
            <person name="Fontana C.A."/>
            <person name="Toffoli L.M."/>
            <person name="Salazar S.M."/>
            <person name="Puglisi E."/>
            <person name="Pedraza R."/>
            <person name="Bassi D."/>
            <person name="Cocconcelli P.S."/>
        </authorList>
    </citation>
    <scope>NUCLEOTIDE SEQUENCE [LARGE SCALE GENOMIC DNA]</scope>
    <source>
        <strain evidence="2 3">2A1</strain>
    </source>
</reference>
<organism evidence="2 3">
    <name type="scientific">Azospirillum brasilense</name>
    <dbReference type="NCBI Taxonomy" id="192"/>
    <lineage>
        <taxon>Bacteria</taxon>
        <taxon>Pseudomonadati</taxon>
        <taxon>Pseudomonadota</taxon>
        <taxon>Alphaproteobacteria</taxon>
        <taxon>Rhodospirillales</taxon>
        <taxon>Azospirillaceae</taxon>
        <taxon>Azospirillum</taxon>
    </lineage>
</organism>
<proteinExistence type="predicted"/>
<sequence>MQIGVLSLRIAILMGGSGVLERGMRFLEPQDAAFHQCEHKGFTNREGSQSRRIPLRRHAAPPH</sequence>
<feature type="compositionally biased region" description="Basic residues" evidence="1">
    <location>
        <begin position="53"/>
        <end position="63"/>
    </location>
</feature>
<evidence type="ECO:0000256" key="1">
    <source>
        <dbReference type="SAM" id="MobiDB-lite"/>
    </source>
</evidence>
<evidence type="ECO:0000313" key="2">
    <source>
        <dbReference type="EMBL" id="OYD85475.1"/>
    </source>
</evidence>
<comment type="caution">
    <text evidence="2">The sequence shown here is derived from an EMBL/GenBank/DDBJ whole genome shotgun (WGS) entry which is preliminary data.</text>
</comment>